<sequence>MSMHVAVLLDLHRLCSMSGLSTRDARRLVGNEELGYKNPCKCTPTLTINLYHLSHIFHITLQVSIMTDIGSDITIIGKGGLTLLKWYSDGSPKKSAEAGDAALSAGLREVHGKRDIILLDDKKALMKEYRSGHEVGDGLEAKLDRISHYRFHRRIVEKHKLRSEGFSYLNKAEKFRKTAIRTSDQALLRILEDESASVNGVALDNTNELLDESPFDSHFNVNEPGLTDDDRVNELENDIGEALLAAGNVISA</sequence>
<name>A0ABP1DER5_9APHY</name>
<dbReference type="EMBL" id="OZ037947">
    <property type="protein sequence ID" value="CAL1706321.1"/>
    <property type="molecule type" value="Genomic_DNA"/>
</dbReference>
<evidence type="ECO:0000313" key="2">
    <source>
        <dbReference type="Proteomes" id="UP001497453"/>
    </source>
</evidence>
<reference evidence="2" key="1">
    <citation type="submission" date="2024-04" db="EMBL/GenBank/DDBJ databases">
        <authorList>
            <person name="Shaw F."/>
            <person name="Minotto A."/>
        </authorList>
    </citation>
    <scope>NUCLEOTIDE SEQUENCE [LARGE SCALE GENOMIC DNA]</scope>
</reference>
<proteinExistence type="predicted"/>
<organism evidence="1 2">
    <name type="scientific">Somion occarium</name>
    <dbReference type="NCBI Taxonomy" id="3059160"/>
    <lineage>
        <taxon>Eukaryota</taxon>
        <taxon>Fungi</taxon>
        <taxon>Dikarya</taxon>
        <taxon>Basidiomycota</taxon>
        <taxon>Agaricomycotina</taxon>
        <taxon>Agaricomycetes</taxon>
        <taxon>Polyporales</taxon>
        <taxon>Cerrenaceae</taxon>
        <taxon>Somion</taxon>
    </lineage>
</organism>
<protein>
    <submittedName>
        <fullName evidence="1">Uncharacterized protein</fullName>
    </submittedName>
</protein>
<accession>A0ABP1DER5</accession>
<dbReference type="Proteomes" id="UP001497453">
    <property type="component" value="Chromosome 4"/>
</dbReference>
<gene>
    <name evidence="1" type="ORF">GFSPODELE1_LOCUS5820</name>
</gene>
<evidence type="ECO:0000313" key="1">
    <source>
        <dbReference type="EMBL" id="CAL1706321.1"/>
    </source>
</evidence>
<keyword evidence="2" id="KW-1185">Reference proteome</keyword>